<sequence length="110" mass="12677">MDFGFNPSPKPSYRRRKPTSKMRGRITPEVYNAALERSHGRCERCGKVGELQAAHLIRRWKIEGETTANDIAMLCGPSVNTGTCHNWVDYTAEGREWAEEYRRKLYAKSE</sequence>
<dbReference type="GO" id="GO:0004519">
    <property type="term" value="F:endonuclease activity"/>
    <property type="evidence" value="ECO:0007669"/>
    <property type="project" value="UniProtKB-KW"/>
</dbReference>
<reference evidence="3" key="1">
    <citation type="journal article" date="2019" name="Int. J. Syst. Evol. Microbiol.">
        <title>The Global Catalogue of Microorganisms (GCM) 10K type strain sequencing project: providing services to taxonomists for standard genome sequencing and annotation.</title>
        <authorList>
            <consortium name="The Broad Institute Genomics Platform"/>
            <consortium name="The Broad Institute Genome Sequencing Center for Infectious Disease"/>
            <person name="Wu L."/>
            <person name="Ma J."/>
        </authorList>
    </citation>
    <scope>NUCLEOTIDE SEQUENCE [LARGE SCALE GENOMIC DNA]</scope>
    <source>
        <strain evidence="3">CCUG 59189</strain>
    </source>
</reference>
<evidence type="ECO:0000256" key="1">
    <source>
        <dbReference type="SAM" id="MobiDB-lite"/>
    </source>
</evidence>
<dbReference type="EMBL" id="JBHTLM010000033">
    <property type="protein sequence ID" value="MFD1179514.1"/>
    <property type="molecule type" value="Genomic_DNA"/>
</dbReference>
<keyword evidence="2" id="KW-0255">Endonuclease</keyword>
<keyword evidence="2" id="KW-0378">Hydrolase</keyword>
<evidence type="ECO:0000313" key="3">
    <source>
        <dbReference type="Proteomes" id="UP001597262"/>
    </source>
</evidence>
<dbReference type="Proteomes" id="UP001597262">
    <property type="component" value="Unassembled WGS sequence"/>
</dbReference>
<feature type="compositionally biased region" description="Basic residues" evidence="1">
    <location>
        <begin position="12"/>
        <end position="24"/>
    </location>
</feature>
<gene>
    <name evidence="2" type="ORF">ACFQ3W_24900</name>
</gene>
<dbReference type="RefSeq" id="WP_379321939.1">
    <property type="nucleotide sequence ID" value="NZ_JBHTLM010000033.1"/>
</dbReference>
<accession>A0ABW3S478</accession>
<comment type="caution">
    <text evidence="2">The sequence shown here is derived from an EMBL/GenBank/DDBJ whole genome shotgun (WGS) entry which is preliminary data.</text>
</comment>
<evidence type="ECO:0000313" key="2">
    <source>
        <dbReference type="EMBL" id="MFD1179514.1"/>
    </source>
</evidence>
<keyword evidence="3" id="KW-1185">Reference proteome</keyword>
<feature type="region of interest" description="Disordered" evidence="1">
    <location>
        <begin position="1"/>
        <end position="26"/>
    </location>
</feature>
<proteinExistence type="predicted"/>
<organism evidence="2 3">
    <name type="scientific">Paenibacillus puldeungensis</name>
    <dbReference type="NCBI Taxonomy" id="696536"/>
    <lineage>
        <taxon>Bacteria</taxon>
        <taxon>Bacillati</taxon>
        <taxon>Bacillota</taxon>
        <taxon>Bacilli</taxon>
        <taxon>Bacillales</taxon>
        <taxon>Paenibacillaceae</taxon>
        <taxon>Paenibacillus</taxon>
    </lineage>
</organism>
<name>A0ABW3S478_9BACL</name>
<protein>
    <submittedName>
        <fullName evidence="2">HNH endonuclease</fullName>
    </submittedName>
</protein>
<keyword evidence="2" id="KW-0540">Nuclease</keyword>